<sequence>MFNKLGLALDGSEHSHRAADKGIKLAKLSTNATIEIIYVVDGSQSKSDVLHYGDTLTVSRKREEMLSIFKEKIEKEGISSHITVLHGLPAETIINYTNETNFDCLILGSRGRSRVQTMILGSVSHKVMKHVKSPVLMVK</sequence>
<protein>
    <submittedName>
        <fullName evidence="3">Universal stress protein</fullName>
    </submittedName>
</protein>
<evidence type="ECO:0000256" key="1">
    <source>
        <dbReference type="ARBA" id="ARBA00008791"/>
    </source>
</evidence>
<reference evidence="3 4" key="1">
    <citation type="submission" date="2021-06" db="EMBL/GenBank/DDBJ databases">
        <title>Bacillus sp. RD4P76, an endophyte from a halophyte.</title>
        <authorList>
            <person name="Sun J.-Q."/>
        </authorList>
    </citation>
    <scope>NUCLEOTIDE SEQUENCE [LARGE SCALE GENOMIC DNA]</scope>
    <source>
        <strain evidence="3 4">CGMCC 1.15917</strain>
    </source>
</reference>
<dbReference type="CDD" id="cd00293">
    <property type="entry name" value="USP-like"/>
    <property type="match status" value="1"/>
</dbReference>
<feature type="domain" description="UspA" evidence="2">
    <location>
        <begin position="1"/>
        <end position="139"/>
    </location>
</feature>
<dbReference type="PANTHER" id="PTHR46268:SF6">
    <property type="entry name" value="UNIVERSAL STRESS PROTEIN UP12"/>
    <property type="match status" value="1"/>
</dbReference>
<accession>A0ABS6JF33</accession>
<comment type="caution">
    <text evidence="3">The sequence shown here is derived from an EMBL/GenBank/DDBJ whole genome shotgun (WGS) entry which is preliminary data.</text>
</comment>
<dbReference type="RefSeq" id="WP_217066466.1">
    <property type="nucleotide sequence ID" value="NZ_JAHQCS010000096.1"/>
</dbReference>
<dbReference type="PANTHER" id="PTHR46268">
    <property type="entry name" value="STRESS RESPONSE PROTEIN NHAX"/>
    <property type="match status" value="1"/>
</dbReference>
<evidence type="ECO:0000313" key="3">
    <source>
        <dbReference type="EMBL" id="MBU9712279.1"/>
    </source>
</evidence>
<evidence type="ECO:0000313" key="4">
    <source>
        <dbReference type="Proteomes" id="UP000784880"/>
    </source>
</evidence>
<gene>
    <name evidence="3" type="ORF">KS419_11050</name>
</gene>
<keyword evidence="4" id="KW-1185">Reference proteome</keyword>
<organism evidence="3 4">
    <name type="scientific">Evansella tamaricis</name>
    <dbReference type="NCBI Taxonomy" id="2069301"/>
    <lineage>
        <taxon>Bacteria</taxon>
        <taxon>Bacillati</taxon>
        <taxon>Bacillota</taxon>
        <taxon>Bacilli</taxon>
        <taxon>Bacillales</taxon>
        <taxon>Bacillaceae</taxon>
        <taxon>Evansella</taxon>
    </lineage>
</organism>
<dbReference type="Proteomes" id="UP000784880">
    <property type="component" value="Unassembled WGS sequence"/>
</dbReference>
<dbReference type="EMBL" id="JAHQCS010000096">
    <property type="protein sequence ID" value="MBU9712279.1"/>
    <property type="molecule type" value="Genomic_DNA"/>
</dbReference>
<dbReference type="InterPro" id="IPR006016">
    <property type="entry name" value="UspA"/>
</dbReference>
<name>A0ABS6JF33_9BACI</name>
<dbReference type="Pfam" id="PF00582">
    <property type="entry name" value="Usp"/>
    <property type="match status" value="1"/>
</dbReference>
<evidence type="ECO:0000259" key="2">
    <source>
        <dbReference type="Pfam" id="PF00582"/>
    </source>
</evidence>
<proteinExistence type="inferred from homology"/>
<comment type="similarity">
    <text evidence="1">Belongs to the universal stress protein A family.</text>
</comment>